<accession>A0ABS7CBL1</accession>
<dbReference type="RefSeq" id="WP_210044131.1">
    <property type="nucleotide sequence ID" value="NZ_JBHLVU010000009.1"/>
</dbReference>
<evidence type="ECO:0000313" key="2">
    <source>
        <dbReference type="EMBL" id="MBW7458298.1"/>
    </source>
</evidence>
<organism evidence="2 3">
    <name type="scientific">Paenibacillus sepulcri</name>
    <dbReference type="NCBI Taxonomy" id="359917"/>
    <lineage>
        <taxon>Bacteria</taxon>
        <taxon>Bacillati</taxon>
        <taxon>Bacillota</taxon>
        <taxon>Bacilli</taxon>
        <taxon>Bacillales</taxon>
        <taxon>Paenibacillaceae</taxon>
        <taxon>Paenibacillus</taxon>
    </lineage>
</organism>
<feature type="domain" description="DSBA-like thioredoxin" evidence="1">
    <location>
        <begin position="20"/>
        <end position="216"/>
    </location>
</feature>
<dbReference type="InterPro" id="IPR001853">
    <property type="entry name" value="DSBA-like_thioredoxin_dom"/>
</dbReference>
<gene>
    <name evidence="2" type="ORF">K0U00_30090</name>
</gene>
<proteinExistence type="predicted"/>
<comment type="caution">
    <text evidence="2">The sequence shown here is derived from an EMBL/GenBank/DDBJ whole genome shotgun (WGS) entry which is preliminary data.</text>
</comment>
<dbReference type="Proteomes" id="UP001519887">
    <property type="component" value="Unassembled WGS sequence"/>
</dbReference>
<dbReference type="SUPFAM" id="SSF52833">
    <property type="entry name" value="Thioredoxin-like"/>
    <property type="match status" value="1"/>
</dbReference>
<reference evidence="2 3" key="1">
    <citation type="submission" date="2021-07" db="EMBL/GenBank/DDBJ databases">
        <title>Paenibacillus radiodurans sp. nov., isolated from the southeastern edge of Tengger Desert.</title>
        <authorList>
            <person name="Zhang G."/>
        </authorList>
    </citation>
    <scope>NUCLEOTIDE SEQUENCE [LARGE SCALE GENOMIC DNA]</scope>
    <source>
        <strain evidence="2 3">CCM 7311</strain>
    </source>
</reference>
<dbReference type="PANTHER" id="PTHR13887">
    <property type="entry name" value="GLUTATHIONE S-TRANSFERASE KAPPA"/>
    <property type="match status" value="1"/>
</dbReference>
<evidence type="ECO:0000259" key="1">
    <source>
        <dbReference type="Pfam" id="PF01323"/>
    </source>
</evidence>
<name>A0ABS7CBL1_9BACL</name>
<dbReference type="CDD" id="cd03024">
    <property type="entry name" value="DsbA_FrnE"/>
    <property type="match status" value="1"/>
</dbReference>
<keyword evidence="3" id="KW-1185">Reference proteome</keyword>
<sequence length="250" mass="28141">MFHVPPHPACIQKSGENKTEIVCPYCCIGKRKFEEGLKKFEHRDSVDIVYRSFELDPHMAINVNDDIYGLSAKKFRSMRAHMKAVHDDITKRAELDGLTFHYDTAIHTNTFNAQRLLHYSVQFGKTNELLERLYKACFTDSLHIGDVNTLVAIALEVGLDVAETKAMLESEQYAAEVRADELKAQKLGIRGVPYFVINGKYATSGAQKKEVFTEALEQAWAEEHSIVQFRSTVGDKEAPACLDGSCAVEH</sequence>
<protein>
    <submittedName>
        <fullName evidence="2">DsbA family oxidoreductase</fullName>
    </submittedName>
</protein>
<dbReference type="Gene3D" id="3.40.30.10">
    <property type="entry name" value="Glutaredoxin"/>
    <property type="match status" value="1"/>
</dbReference>
<dbReference type="InterPro" id="IPR036249">
    <property type="entry name" value="Thioredoxin-like_sf"/>
</dbReference>
<evidence type="ECO:0000313" key="3">
    <source>
        <dbReference type="Proteomes" id="UP001519887"/>
    </source>
</evidence>
<dbReference type="PANTHER" id="PTHR13887:SF41">
    <property type="entry name" value="THIOREDOXIN SUPERFAMILY PROTEIN"/>
    <property type="match status" value="1"/>
</dbReference>
<dbReference type="Pfam" id="PF01323">
    <property type="entry name" value="DSBA"/>
    <property type="match status" value="1"/>
</dbReference>
<dbReference type="EMBL" id="JAHZIK010001144">
    <property type="protein sequence ID" value="MBW7458298.1"/>
    <property type="molecule type" value="Genomic_DNA"/>
</dbReference>